<evidence type="ECO:0000256" key="1">
    <source>
        <dbReference type="ARBA" id="ARBA00022532"/>
    </source>
</evidence>
<proteinExistence type="predicted"/>
<dbReference type="Pfam" id="PF13607">
    <property type="entry name" value="Succ_CoA_lig"/>
    <property type="match status" value="1"/>
</dbReference>
<comment type="caution">
    <text evidence="3">The sequence shown here is derived from an EMBL/GenBank/DDBJ whole genome shotgun (WGS) entry which is preliminary data.</text>
</comment>
<dbReference type="Gene3D" id="3.30.470.20">
    <property type="entry name" value="ATP-grasp fold, B domain"/>
    <property type="match status" value="1"/>
</dbReference>
<dbReference type="InterPro" id="IPR016102">
    <property type="entry name" value="Succinyl-CoA_synth-like"/>
</dbReference>
<dbReference type="PANTHER" id="PTHR42793">
    <property type="entry name" value="COA BINDING DOMAIN CONTAINING PROTEIN"/>
    <property type="match status" value="1"/>
</dbReference>
<dbReference type="AlphaFoldDB" id="A0A7W9BIJ4"/>
<evidence type="ECO:0000313" key="3">
    <source>
        <dbReference type="EMBL" id="MBB5721140.1"/>
    </source>
</evidence>
<dbReference type="SUPFAM" id="SSF52210">
    <property type="entry name" value="Succinyl-CoA synthetase domains"/>
    <property type="match status" value="2"/>
</dbReference>
<dbReference type="Pfam" id="PF13549">
    <property type="entry name" value="ATP-grasp_5"/>
    <property type="match status" value="1"/>
</dbReference>
<dbReference type="InterPro" id="IPR036291">
    <property type="entry name" value="NAD(P)-bd_dom_sf"/>
</dbReference>
<dbReference type="Gene3D" id="3.40.50.261">
    <property type="entry name" value="Succinyl-CoA synthetase domains"/>
    <property type="match status" value="2"/>
</dbReference>
<protein>
    <submittedName>
        <fullName evidence="3">Acyl-CoA synthetase (NDP forming)</fullName>
    </submittedName>
</protein>
<dbReference type="Pfam" id="PF13380">
    <property type="entry name" value="CoA_binding_2"/>
    <property type="match status" value="1"/>
</dbReference>
<gene>
    <name evidence="3" type="ORF">FHS72_000747</name>
</gene>
<evidence type="ECO:0000259" key="2">
    <source>
        <dbReference type="SMART" id="SM00881"/>
    </source>
</evidence>
<dbReference type="Gene3D" id="3.30.1490.20">
    <property type="entry name" value="ATP-grasp fold, A domain"/>
    <property type="match status" value="1"/>
</dbReference>
<sequence length="673" mass="70641">MTGALKRLFNPSSMAVIGGGFWGEAVIQQAEKFGFSGAIWPIHPSKDEIAGLPVFRGIPALPAAPDVAYVGINRDATIGAVERLSRADAGGAICFASGFAEAQAEDGLATDAQARLLRAAGDMPFLGPNCYGFINALDGAIVWPDQHGLTCVDRGVAILTQSSNIAINLTFQARNLPIAMMITCGNMAQISQAAVIDHLLDDSRITAIGVHIEGFSDLKGWEAVAQKAHARDIPIVAIKAGRSEAARAATQSHTASLAGEDTSAEALLAFLGIGRVNTLPELLEALKLGHVCGRLPNRNIASISCSGGEASLAADLGEVHGLTFPPLTDGQQTTLRDVLGPKVALANPLDYHTYVWRDTAAMTAAWSAMVTPDIALTMTIVDIPDATRADPKDWDCAIDAAIGTKAVGGNVAVVSSLPETMSAATAAHLLTNGVAPMQGLAEAMAAAAALVRQTPGKGLMTGGVCTQFIDHGERAAKEMLRSHGLNVPRNVVESDPDAINDLTFPVVAKADRIAHKTEQNAVVLNLNSPEEVHAALKTLPSSGGFNFVEEMAQGCIVELIVAMTNDPAHGIMLTIGAGGTLAELWQDTQHLMLPVTSEQINDAISRLRIAPLIDGYRGKPSADRTAIINQVLALQACVATQTDGFVEIEINPLICTQTEAIVADALWRQTYPE</sequence>
<dbReference type="SUPFAM" id="SSF51735">
    <property type="entry name" value="NAD(P)-binding Rossmann-fold domains"/>
    <property type="match status" value="1"/>
</dbReference>
<dbReference type="GO" id="GO:0006099">
    <property type="term" value="P:tricarboxylic acid cycle"/>
    <property type="evidence" value="ECO:0007669"/>
    <property type="project" value="UniProtKB-KW"/>
</dbReference>
<evidence type="ECO:0000313" key="4">
    <source>
        <dbReference type="Proteomes" id="UP000535415"/>
    </source>
</evidence>
<dbReference type="InterPro" id="IPR003781">
    <property type="entry name" value="CoA-bd"/>
</dbReference>
<dbReference type="EMBL" id="JACIJM010000002">
    <property type="protein sequence ID" value="MBB5721140.1"/>
    <property type="molecule type" value="Genomic_DNA"/>
</dbReference>
<dbReference type="InterPro" id="IPR032875">
    <property type="entry name" value="Succ_CoA_lig_flav_dom"/>
</dbReference>
<feature type="domain" description="CoA-binding" evidence="2">
    <location>
        <begin position="8"/>
        <end position="99"/>
    </location>
</feature>
<accession>A0A7W9BIJ4</accession>
<reference evidence="3 4" key="1">
    <citation type="submission" date="2020-08" db="EMBL/GenBank/DDBJ databases">
        <title>Genomic Encyclopedia of Type Strains, Phase IV (KMG-IV): sequencing the most valuable type-strain genomes for metagenomic binning, comparative biology and taxonomic classification.</title>
        <authorList>
            <person name="Goeker M."/>
        </authorList>
    </citation>
    <scope>NUCLEOTIDE SEQUENCE [LARGE SCALE GENOMIC DNA]</scope>
    <source>
        <strain evidence="3 4">DSM 101064</strain>
    </source>
</reference>
<name>A0A7W9BIJ4_9RHOB</name>
<dbReference type="RefSeq" id="WP_183525768.1">
    <property type="nucleotide sequence ID" value="NZ_JACIJM010000002.1"/>
</dbReference>
<dbReference type="GO" id="GO:0005524">
    <property type="term" value="F:ATP binding"/>
    <property type="evidence" value="ECO:0007669"/>
    <property type="project" value="InterPro"/>
</dbReference>
<dbReference type="Proteomes" id="UP000535415">
    <property type="component" value="Unassembled WGS sequence"/>
</dbReference>
<keyword evidence="4" id="KW-1185">Reference proteome</keyword>
<dbReference type="Gene3D" id="3.40.50.720">
    <property type="entry name" value="NAD(P)-binding Rossmann-like Domain"/>
    <property type="match status" value="1"/>
</dbReference>
<dbReference type="SUPFAM" id="SSF56059">
    <property type="entry name" value="Glutathione synthetase ATP-binding domain-like"/>
    <property type="match status" value="1"/>
</dbReference>
<dbReference type="PANTHER" id="PTHR42793:SF4">
    <property type="entry name" value="BLL6376 PROTEIN"/>
    <property type="match status" value="1"/>
</dbReference>
<dbReference type="InterPro" id="IPR013815">
    <property type="entry name" value="ATP_grasp_subdomain_1"/>
</dbReference>
<organism evidence="3 4">
    <name type="scientific">Yoonia ponticola</name>
    <dbReference type="NCBI Taxonomy" id="1524255"/>
    <lineage>
        <taxon>Bacteria</taxon>
        <taxon>Pseudomonadati</taxon>
        <taxon>Pseudomonadota</taxon>
        <taxon>Alphaproteobacteria</taxon>
        <taxon>Rhodobacterales</taxon>
        <taxon>Paracoccaceae</taxon>
        <taxon>Yoonia</taxon>
    </lineage>
</organism>
<dbReference type="SMART" id="SM00881">
    <property type="entry name" value="CoA_binding"/>
    <property type="match status" value="1"/>
</dbReference>
<keyword evidence="1" id="KW-0816">Tricarboxylic acid cycle</keyword>